<name>A0ABX8EMG3_9ACTN</name>
<accession>A0ABX8EMG3</accession>
<evidence type="ECO:0000313" key="1">
    <source>
        <dbReference type="EMBL" id="QVT81714.1"/>
    </source>
</evidence>
<protein>
    <submittedName>
        <fullName evidence="1">Uncharacterized protein</fullName>
    </submittedName>
</protein>
<proteinExistence type="predicted"/>
<sequence>MPPAPTAARSRLLGIALGVLGLAALVVLAVVLPRLDGAEASPVPAEAMSSEDAVEVSLPASVPGFALVEAGDDAAAEQLTERLDSAEQLLEQTYEVPVTVGLYNGSGGEQDQRTAVVTAASAPAGLFLPSGPAPAPDLVGLARNQAELVRVGDTICNVVYGAPVAQGEQVDDSVPPSGVQCQQTADDGVTFQVDGTAMSASEASGLLDALTAAQDQ</sequence>
<dbReference type="RefSeq" id="WP_214057039.1">
    <property type="nucleotide sequence ID" value="NZ_BAAAHS010000123.1"/>
</dbReference>
<keyword evidence="2" id="KW-1185">Reference proteome</keyword>
<dbReference type="Proteomes" id="UP000679307">
    <property type="component" value="Chromosome"/>
</dbReference>
<evidence type="ECO:0000313" key="2">
    <source>
        <dbReference type="Proteomes" id="UP000679307"/>
    </source>
</evidence>
<organism evidence="1 2">
    <name type="scientific">Nocardioides aquaticus</name>
    <dbReference type="NCBI Taxonomy" id="160826"/>
    <lineage>
        <taxon>Bacteria</taxon>
        <taxon>Bacillati</taxon>
        <taxon>Actinomycetota</taxon>
        <taxon>Actinomycetes</taxon>
        <taxon>Propionibacteriales</taxon>
        <taxon>Nocardioidaceae</taxon>
        <taxon>Nocardioides</taxon>
    </lineage>
</organism>
<reference evidence="1 2" key="1">
    <citation type="submission" date="2021-05" db="EMBL/GenBank/DDBJ databases">
        <title>Complete genome of Nocardioides aquaticus KCTC 9944T isolated from meromictic and hypersaline Ekho Lake, Antarctica.</title>
        <authorList>
            <person name="Hwang K."/>
            <person name="Kim K.M."/>
            <person name="Choe H."/>
        </authorList>
    </citation>
    <scope>NUCLEOTIDE SEQUENCE [LARGE SCALE GENOMIC DNA]</scope>
    <source>
        <strain evidence="1 2">KCTC 9944</strain>
    </source>
</reference>
<dbReference type="EMBL" id="CP075371">
    <property type="protein sequence ID" value="QVT81714.1"/>
    <property type="molecule type" value="Genomic_DNA"/>
</dbReference>
<gene>
    <name evidence="1" type="ORF">ENKNEFLB_04131</name>
</gene>